<proteinExistence type="predicted"/>
<dbReference type="RefSeq" id="XP_034109736.1">
    <property type="nucleotide sequence ID" value="XM_034253845.2"/>
</dbReference>
<dbReference type="GeneID" id="117571624"/>
<accession>A0A6P8X0W5</accession>
<dbReference type="AlphaFoldDB" id="A0A6P8X0W5"/>
<protein>
    <submittedName>
        <fullName evidence="2">Uncharacterized protein LOC117571624</fullName>
    </submittedName>
</protein>
<dbReference type="Proteomes" id="UP000515160">
    <property type="component" value="Chromosome 3"/>
</dbReference>
<gene>
    <name evidence="2" type="primary">LOC117571624</name>
</gene>
<evidence type="ECO:0000313" key="2">
    <source>
        <dbReference type="RefSeq" id="XP_034109736.1"/>
    </source>
</evidence>
<sequence length="32" mass="3741">MSVLRQILLNNFNQKAQSRSPHNLELLNTFIT</sequence>
<dbReference type="OrthoDB" id="7819609at2759"/>
<name>A0A6P8X0W5_DROAB</name>
<keyword evidence="1" id="KW-1185">Reference proteome</keyword>
<organism evidence="1 2">
    <name type="scientific">Drosophila albomicans</name>
    <name type="common">Fruit fly</name>
    <dbReference type="NCBI Taxonomy" id="7291"/>
    <lineage>
        <taxon>Eukaryota</taxon>
        <taxon>Metazoa</taxon>
        <taxon>Ecdysozoa</taxon>
        <taxon>Arthropoda</taxon>
        <taxon>Hexapoda</taxon>
        <taxon>Insecta</taxon>
        <taxon>Pterygota</taxon>
        <taxon>Neoptera</taxon>
        <taxon>Endopterygota</taxon>
        <taxon>Diptera</taxon>
        <taxon>Brachycera</taxon>
        <taxon>Muscomorpha</taxon>
        <taxon>Ephydroidea</taxon>
        <taxon>Drosophilidae</taxon>
        <taxon>Drosophila</taxon>
    </lineage>
</organism>
<evidence type="ECO:0000313" key="1">
    <source>
        <dbReference type="Proteomes" id="UP000515160"/>
    </source>
</evidence>
<reference evidence="2" key="1">
    <citation type="submission" date="2025-08" db="UniProtKB">
        <authorList>
            <consortium name="RefSeq"/>
        </authorList>
    </citation>
    <scope>IDENTIFICATION</scope>
    <source>
        <strain evidence="2">15112-1751.03</strain>
        <tissue evidence="2">Whole Adult</tissue>
    </source>
</reference>